<reference evidence="4 5" key="1">
    <citation type="submission" date="2023-10" db="EMBL/GenBank/DDBJ databases">
        <title>Noviherbaspirillum sp. CPCC 100848 genome assembly.</title>
        <authorList>
            <person name="Li X.Y."/>
            <person name="Fang X.M."/>
        </authorList>
    </citation>
    <scope>NUCLEOTIDE SEQUENCE [LARGE SCALE GENOMIC DNA]</scope>
    <source>
        <strain evidence="4 5">CPCC 100848</strain>
    </source>
</reference>
<dbReference type="Gene3D" id="2.30.38.10">
    <property type="entry name" value="Luciferase, Domain 3"/>
    <property type="match status" value="1"/>
</dbReference>
<evidence type="ECO:0000313" key="5">
    <source>
        <dbReference type="Proteomes" id="UP001352263"/>
    </source>
</evidence>
<dbReference type="NCBIfam" id="TIGR02262">
    <property type="entry name" value="benz_CoA_lig"/>
    <property type="match status" value="1"/>
</dbReference>
<dbReference type="Gene3D" id="3.40.50.980">
    <property type="match status" value="1"/>
</dbReference>
<gene>
    <name evidence="4" type="ORF">RY831_11750</name>
</gene>
<dbReference type="PANTHER" id="PTHR43352">
    <property type="entry name" value="ACETYL-COA SYNTHETASE"/>
    <property type="match status" value="1"/>
</dbReference>
<evidence type="ECO:0000256" key="1">
    <source>
        <dbReference type="ARBA" id="ARBA00022598"/>
    </source>
</evidence>
<protein>
    <submittedName>
        <fullName evidence="4">Benzoate-CoA ligase family protein</fullName>
    </submittedName>
</protein>
<keyword evidence="5" id="KW-1185">Reference proteome</keyword>
<sequence>MSQPTAALPQRFNFARHILELNAGRAEKIAYIDDGGSMTYGDLEQRVRRFAAGILASGIRREERILLIMHDTTDMPVVFLGALYAGVIPVPVNTLLPADDYAYMMEHSGAKAVVFSRPLQSCVEEALHKANMANMTDMRPQLIVAGGGEANIPNSGMRPLEDLLAAEPLPVSACANTAADDFAFWLYSSGSTGRPKGTVHSHGNLFWTAELYGKPILGIRENDVVFSAAKLFFAYGLGNGLTFPLSVGATVVLMAERPTPPAVFKRLVDHKPTIFYGVPTLYVAMLASDALPKKEDVALRVCTSAGEALPREVGEKFKRHFGCDILDGLGSTEMLHIFISNRAGSVRYGTSGQPVPGYDVELRDEGGQRVAPGEIGDLYIRGPSSALFYWCNREKSRSTFIGEWLRSGDKYVVDMDGYYCYSGRSDDMLKVSGQYVSPIEIENVLIEHPAVLECAVVGKIDAEGLTKTSAYVVLSRGQAETPALAEELKGFVKGKLAPHKYPRDILFVTELPKTATGKIQRFKLRALQEMHA</sequence>
<dbReference type="GO" id="GO:0016874">
    <property type="term" value="F:ligase activity"/>
    <property type="evidence" value="ECO:0007669"/>
    <property type="project" value="UniProtKB-KW"/>
</dbReference>
<name>A0ABU6J8S1_9BURK</name>
<dbReference type="SUPFAM" id="SSF56801">
    <property type="entry name" value="Acetyl-CoA synthetase-like"/>
    <property type="match status" value="1"/>
</dbReference>
<evidence type="ECO:0000313" key="4">
    <source>
        <dbReference type="EMBL" id="MEC4719826.1"/>
    </source>
</evidence>
<dbReference type="CDD" id="cd05959">
    <property type="entry name" value="BCL_4HBCL"/>
    <property type="match status" value="1"/>
</dbReference>
<dbReference type="InterPro" id="IPR045851">
    <property type="entry name" value="AMP-bd_C_sf"/>
</dbReference>
<evidence type="ECO:0000259" key="3">
    <source>
        <dbReference type="Pfam" id="PF13193"/>
    </source>
</evidence>
<dbReference type="Proteomes" id="UP001352263">
    <property type="component" value="Unassembled WGS sequence"/>
</dbReference>
<dbReference type="InterPro" id="IPR000873">
    <property type="entry name" value="AMP-dep_synth/lig_dom"/>
</dbReference>
<feature type="domain" description="AMP-dependent synthetase/ligase" evidence="2">
    <location>
        <begin position="24"/>
        <end position="390"/>
    </location>
</feature>
<accession>A0ABU6J8S1</accession>
<dbReference type="RefSeq" id="WP_326506540.1">
    <property type="nucleotide sequence ID" value="NZ_JAWIIV010000008.1"/>
</dbReference>
<evidence type="ECO:0000259" key="2">
    <source>
        <dbReference type="Pfam" id="PF00501"/>
    </source>
</evidence>
<proteinExistence type="predicted"/>
<dbReference type="Pfam" id="PF00501">
    <property type="entry name" value="AMP-binding"/>
    <property type="match status" value="1"/>
</dbReference>
<dbReference type="InterPro" id="IPR025110">
    <property type="entry name" value="AMP-bd_C"/>
</dbReference>
<dbReference type="Gene3D" id="3.30.300.30">
    <property type="match status" value="1"/>
</dbReference>
<dbReference type="Pfam" id="PF13193">
    <property type="entry name" value="AMP-binding_C"/>
    <property type="match status" value="1"/>
</dbReference>
<dbReference type="InterPro" id="IPR011957">
    <property type="entry name" value="Benz_CoA_lig"/>
</dbReference>
<dbReference type="Gene3D" id="3.40.50.12820">
    <property type="match status" value="1"/>
</dbReference>
<keyword evidence="1 4" id="KW-0436">Ligase</keyword>
<comment type="caution">
    <text evidence="4">The sequence shown here is derived from an EMBL/GenBank/DDBJ whole genome shotgun (WGS) entry which is preliminary data.</text>
</comment>
<dbReference type="PANTHER" id="PTHR43352:SF1">
    <property type="entry name" value="ANTHRANILATE--COA LIGASE"/>
    <property type="match status" value="1"/>
</dbReference>
<dbReference type="EMBL" id="JAWIIV010000008">
    <property type="protein sequence ID" value="MEC4719826.1"/>
    <property type="molecule type" value="Genomic_DNA"/>
</dbReference>
<feature type="domain" description="AMP-binding enzyme C-terminal" evidence="3">
    <location>
        <begin position="440"/>
        <end position="518"/>
    </location>
</feature>
<organism evidence="4 5">
    <name type="scientific">Noviherbaspirillum album</name>
    <dbReference type="NCBI Taxonomy" id="3080276"/>
    <lineage>
        <taxon>Bacteria</taxon>
        <taxon>Pseudomonadati</taxon>
        <taxon>Pseudomonadota</taxon>
        <taxon>Betaproteobacteria</taxon>
        <taxon>Burkholderiales</taxon>
        <taxon>Oxalobacteraceae</taxon>
        <taxon>Noviherbaspirillum</taxon>
    </lineage>
</organism>